<comment type="caution">
    <text evidence="1">The sequence shown here is derived from an EMBL/GenBank/DDBJ whole genome shotgun (WGS) entry which is preliminary data.</text>
</comment>
<dbReference type="EMBL" id="QKYT01000230">
    <property type="protein sequence ID" value="RIA89148.1"/>
    <property type="molecule type" value="Genomic_DNA"/>
</dbReference>
<sequence length="96" mass="11173">MNIASKDISFRTHENMQKVIQEDTSSQDSESSDFYIKIYESVHLENGKILRTSGEFQVTPAEDQEIQYGSDEGAWYGKELSKEPYELALVRWYDIK</sequence>
<gene>
    <name evidence="1" type="ORF">C1645_825227</name>
</gene>
<dbReference type="Proteomes" id="UP000265703">
    <property type="component" value="Unassembled WGS sequence"/>
</dbReference>
<dbReference type="OrthoDB" id="2388998at2759"/>
<reference evidence="1 2" key="1">
    <citation type="submission" date="2018-06" db="EMBL/GenBank/DDBJ databases">
        <title>Comparative genomics reveals the genomic features of Rhizophagus irregularis, R. cerebriforme, R. diaphanum and Gigaspora rosea, and their symbiotic lifestyle signature.</title>
        <authorList>
            <person name="Morin E."/>
            <person name="San Clemente H."/>
            <person name="Chen E.C.H."/>
            <person name="De La Providencia I."/>
            <person name="Hainaut M."/>
            <person name="Kuo A."/>
            <person name="Kohler A."/>
            <person name="Murat C."/>
            <person name="Tang N."/>
            <person name="Roy S."/>
            <person name="Loubradou J."/>
            <person name="Henrissat B."/>
            <person name="Grigoriev I.V."/>
            <person name="Corradi N."/>
            <person name="Roux C."/>
            <person name="Martin F.M."/>
        </authorList>
    </citation>
    <scope>NUCLEOTIDE SEQUENCE [LARGE SCALE GENOMIC DNA]</scope>
    <source>
        <strain evidence="1 2">DAOM 227022</strain>
    </source>
</reference>
<organism evidence="1 2">
    <name type="scientific">Glomus cerebriforme</name>
    <dbReference type="NCBI Taxonomy" id="658196"/>
    <lineage>
        <taxon>Eukaryota</taxon>
        <taxon>Fungi</taxon>
        <taxon>Fungi incertae sedis</taxon>
        <taxon>Mucoromycota</taxon>
        <taxon>Glomeromycotina</taxon>
        <taxon>Glomeromycetes</taxon>
        <taxon>Glomerales</taxon>
        <taxon>Glomeraceae</taxon>
        <taxon>Glomus</taxon>
    </lineage>
</organism>
<accession>A0A397ST21</accession>
<protein>
    <submittedName>
        <fullName evidence="1">Uncharacterized protein</fullName>
    </submittedName>
</protein>
<proteinExistence type="predicted"/>
<keyword evidence="2" id="KW-1185">Reference proteome</keyword>
<name>A0A397ST21_9GLOM</name>
<evidence type="ECO:0000313" key="1">
    <source>
        <dbReference type="EMBL" id="RIA89148.1"/>
    </source>
</evidence>
<evidence type="ECO:0000313" key="2">
    <source>
        <dbReference type="Proteomes" id="UP000265703"/>
    </source>
</evidence>
<dbReference type="AlphaFoldDB" id="A0A397ST21"/>